<dbReference type="SMART" id="SM00066">
    <property type="entry name" value="GAL4"/>
    <property type="match status" value="1"/>
</dbReference>
<keyword evidence="2" id="KW-0238">DNA-binding</keyword>
<name>C1H133_PARBA</name>
<feature type="region of interest" description="Disordered" evidence="5">
    <location>
        <begin position="182"/>
        <end position="214"/>
    </location>
</feature>
<keyword evidence="8" id="KW-1185">Reference proteome</keyword>
<dbReference type="SUPFAM" id="SSF57701">
    <property type="entry name" value="Zn2/Cys6 DNA-binding domain"/>
    <property type="match status" value="1"/>
</dbReference>
<feature type="domain" description="Zn(2)-C6 fungal-type" evidence="6">
    <location>
        <begin position="24"/>
        <end position="58"/>
    </location>
</feature>
<sequence length="336" mass="36189">MDPTTGSAADKKRNKLGYHRSSVACVHCRRRKIRCLLASDDMQGRCENCIRLKKECHFFPVDQQPLMETKLSRAGCKTGAISTETSITSSPPSLGSGGIVDQKDSYFQYAPLPLISGQDISQFEPNPFVETLMSKFSPDPLSATDLSIVPSANLPVSWEGASYFDHQVLGVATKSQMAATPGNPAWSQASPGAPLSTASSIPGTPITPGILPSTGDPTVFGMQDSSVWGVAPSRSMDLASRNLTQYQGQYQQSLLPEFKRRMTAPGDGYAHPINSSMPELPSSAMPVSYTETQSPEGYSTWETFQGEPTVPPTTNRPTTETTPDGLGQWYAGSPQQ</sequence>
<dbReference type="PROSITE" id="PS00463">
    <property type="entry name" value="ZN2_CY6_FUNGAL_1"/>
    <property type="match status" value="1"/>
</dbReference>
<gene>
    <name evidence="7" type="ORF">PAAG_04477</name>
</gene>
<feature type="compositionally biased region" description="Low complexity" evidence="5">
    <location>
        <begin position="199"/>
        <end position="214"/>
    </location>
</feature>
<dbReference type="OrthoDB" id="4150019at2759"/>
<dbReference type="HOGENOM" id="CLU_062081_1_0_1"/>
<feature type="region of interest" description="Disordered" evidence="5">
    <location>
        <begin position="282"/>
        <end position="336"/>
    </location>
</feature>
<dbReference type="GeneID" id="9096901"/>
<accession>C1H133</accession>
<evidence type="ECO:0000313" key="7">
    <source>
        <dbReference type="EMBL" id="EEH33427.1"/>
    </source>
</evidence>
<evidence type="ECO:0000256" key="1">
    <source>
        <dbReference type="ARBA" id="ARBA00023015"/>
    </source>
</evidence>
<dbReference type="InterPro" id="IPR036864">
    <property type="entry name" value="Zn2-C6_fun-type_DNA-bd_sf"/>
</dbReference>
<dbReference type="GO" id="GO:0008270">
    <property type="term" value="F:zinc ion binding"/>
    <property type="evidence" value="ECO:0007669"/>
    <property type="project" value="InterPro"/>
</dbReference>
<dbReference type="PROSITE" id="PS50048">
    <property type="entry name" value="ZN2_CY6_FUNGAL_2"/>
    <property type="match status" value="1"/>
</dbReference>
<dbReference type="CDD" id="cd00067">
    <property type="entry name" value="GAL4"/>
    <property type="match status" value="1"/>
</dbReference>
<dbReference type="VEuPathDB" id="FungiDB:PAAG_04477"/>
<dbReference type="Proteomes" id="UP000002059">
    <property type="component" value="Partially assembled WGS sequence"/>
</dbReference>
<proteinExistence type="predicted"/>
<dbReference type="GO" id="GO:0003677">
    <property type="term" value="F:DNA binding"/>
    <property type="evidence" value="ECO:0007669"/>
    <property type="project" value="UniProtKB-KW"/>
</dbReference>
<organism evidence="7 8">
    <name type="scientific">Paracoccidioides lutzii (strain ATCC MYA-826 / Pb01)</name>
    <name type="common">Paracoccidioides brasiliensis</name>
    <dbReference type="NCBI Taxonomy" id="502779"/>
    <lineage>
        <taxon>Eukaryota</taxon>
        <taxon>Fungi</taxon>
        <taxon>Dikarya</taxon>
        <taxon>Ascomycota</taxon>
        <taxon>Pezizomycotina</taxon>
        <taxon>Eurotiomycetes</taxon>
        <taxon>Eurotiomycetidae</taxon>
        <taxon>Onygenales</taxon>
        <taxon>Ajellomycetaceae</taxon>
        <taxon>Paracoccidioides</taxon>
    </lineage>
</organism>
<dbReference type="eggNOG" id="ENOG502S404">
    <property type="taxonomic scope" value="Eukaryota"/>
</dbReference>
<evidence type="ECO:0000256" key="3">
    <source>
        <dbReference type="ARBA" id="ARBA00023163"/>
    </source>
</evidence>
<feature type="compositionally biased region" description="Low complexity" evidence="5">
    <location>
        <begin position="312"/>
        <end position="323"/>
    </location>
</feature>
<dbReference type="AlphaFoldDB" id="C1H133"/>
<dbReference type="InterPro" id="IPR001138">
    <property type="entry name" value="Zn2Cys6_DnaBD"/>
</dbReference>
<evidence type="ECO:0000313" key="8">
    <source>
        <dbReference type="Proteomes" id="UP000002059"/>
    </source>
</evidence>
<dbReference type="RefSeq" id="XP_002793567.1">
    <property type="nucleotide sequence ID" value="XM_002793521.1"/>
</dbReference>
<keyword evidence="3" id="KW-0804">Transcription</keyword>
<dbReference type="Gene3D" id="4.10.240.10">
    <property type="entry name" value="Zn(2)-C6 fungal-type DNA-binding domain"/>
    <property type="match status" value="1"/>
</dbReference>
<keyword evidence="4" id="KW-0539">Nucleus</keyword>
<evidence type="ECO:0000256" key="2">
    <source>
        <dbReference type="ARBA" id="ARBA00023125"/>
    </source>
</evidence>
<reference evidence="7 8" key="1">
    <citation type="journal article" date="2011" name="PLoS Genet.">
        <title>Comparative genomic analysis of human fungal pathogens causing paracoccidioidomycosis.</title>
        <authorList>
            <person name="Desjardins C.A."/>
            <person name="Champion M.D."/>
            <person name="Holder J.W."/>
            <person name="Muszewska A."/>
            <person name="Goldberg J."/>
            <person name="Bailao A.M."/>
            <person name="Brigido M.M."/>
            <person name="Ferreira M.E."/>
            <person name="Garcia A.M."/>
            <person name="Grynberg M."/>
            <person name="Gujja S."/>
            <person name="Heiman D.I."/>
            <person name="Henn M.R."/>
            <person name="Kodira C.D."/>
            <person name="Leon-Narvaez H."/>
            <person name="Longo L.V."/>
            <person name="Ma L.J."/>
            <person name="Malavazi I."/>
            <person name="Matsuo A.L."/>
            <person name="Morais F.V."/>
            <person name="Pereira M."/>
            <person name="Rodriguez-Brito S."/>
            <person name="Sakthikumar S."/>
            <person name="Salem-Izacc S.M."/>
            <person name="Sykes S.M."/>
            <person name="Teixeira M.M."/>
            <person name="Vallejo M.C."/>
            <person name="Walter M.E."/>
            <person name="Yandava C."/>
            <person name="Young S."/>
            <person name="Zeng Q."/>
            <person name="Zucker J."/>
            <person name="Felipe M.S."/>
            <person name="Goldman G.H."/>
            <person name="Haas B.J."/>
            <person name="McEwen J.G."/>
            <person name="Nino-Vega G."/>
            <person name="Puccia R."/>
            <person name="San-Blas G."/>
            <person name="Soares C.M."/>
            <person name="Birren B.W."/>
            <person name="Cuomo C.A."/>
        </authorList>
    </citation>
    <scope>NUCLEOTIDE SEQUENCE [LARGE SCALE GENOMIC DNA]</scope>
    <source>
        <strain evidence="8">ATCC MYA-826 / Pb01</strain>
    </source>
</reference>
<keyword evidence="1" id="KW-0805">Transcription regulation</keyword>
<evidence type="ECO:0000256" key="4">
    <source>
        <dbReference type="ARBA" id="ARBA00023242"/>
    </source>
</evidence>
<dbReference type="Pfam" id="PF00172">
    <property type="entry name" value="Zn_clus"/>
    <property type="match status" value="1"/>
</dbReference>
<dbReference type="OMA" id="KECHFYP"/>
<evidence type="ECO:0000259" key="6">
    <source>
        <dbReference type="PROSITE" id="PS50048"/>
    </source>
</evidence>
<evidence type="ECO:0000256" key="5">
    <source>
        <dbReference type="SAM" id="MobiDB-lite"/>
    </source>
</evidence>
<dbReference type="GO" id="GO:0000981">
    <property type="term" value="F:DNA-binding transcription factor activity, RNA polymerase II-specific"/>
    <property type="evidence" value="ECO:0007669"/>
    <property type="project" value="InterPro"/>
</dbReference>
<dbReference type="EMBL" id="KN294002">
    <property type="protein sequence ID" value="EEH33427.1"/>
    <property type="molecule type" value="Genomic_DNA"/>
</dbReference>
<protein>
    <recommendedName>
        <fullName evidence="6">Zn(2)-C6 fungal-type domain-containing protein</fullName>
    </recommendedName>
</protein>
<dbReference type="KEGG" id="pbl:PAAG_04477"/>
<feature type="compositionally biased region" description="Polar residues" evidence="5">
    <location>
        <begin position="289"/>
        <end position="303"/>
    </location>
</feature>